<name>A0A8H7S5Y2_9FUNG</name>
<dbReference type="EMBL" id="JAEPRB010000061">
    <property type="protein sequence ID" value="KAG2223442.1"/>
    <property type="molecule type" value="Genomic_DNA"/>
</dbReference>
<sequence length="684" mass="77323">MSVNVSWEISMNHDVHVDFEKPSFAYHYHDKFPIRNVTEYNRLVCAVFDPTVQKPPISVPRLGTMNDVFEVPVDQAQNTSNHERRVEHMEAKPLRSNLRDEIEHDKRGVSKSTHNVFTSSSFKLPEPTTTVYHDSNEASVDTSTTASCGTAALQKIRDVSWRDRADDLKVVRYDAHSTTEVPSLSTVVTSRGASFIEGGFSGIDLSYRVLNRYVLEALSHSMVLSENMCIPFMTLYGDAPGYRDIYSVKRCPSLDGRRLREMFMSSLDTFRCYSPLLSTSATENYWTADGKQESRVKASIEDPLRFYSGPMDASLKAFDDFVKVWNTLSQKMTVASVVIESNNDNREGKFYFPFNRKRRTYEQACKTFEYCSAELALMSEFYAKFLRPKNLIMVPVKSVSTASRISRLSSWLDMIKQPLFPVCLSDEGVWKFDKMCDAYFGVNIFRISKTLRNGEVVRGFGFMSTYLFVPRHIVHALIDDHSAFGSVSLHDLPGFEAENIEGVRFNFRVVHEDVRGDMYICVPDRVPYDDYKGATSRECSRVESVKIVSVMTDSSDHFVKVFSTRGTAVYDGLSGRGIVSDCEVDLGMSGSLVVSCDGLEPLGLVQAVTEDRKNPTKKSLVFTSFGSKVEVFTRRRPGFLGWNRRFDVTFGADAELGTKPASDATIQQVGHVAKWIRRRTLTPV</sequence>
<reference evidence="1 2" key="1">
    <citation type="submission" date="2020-12" db="EMBL/GenBank/DDBJ databases">
        <title>Metabolic potential, ecology and presence of endohyphal bacteria is reflected in genomic diversity of Mucoromycotina.</title>
        <authorList>
            <person name="Muszewska A."/>
            <person name="Okrasinska A."/>
            <person name="Steczkiewicz K."/>
            <person name="Drgas O."/>
            <person name="Orlowska M."/>
            <person name="Perlinska-Lenart U."/>
            <person name="Aleksandrzak-Piekarczyk T."/>
            <person name="Szatraj K."/>
            <person name="Zielenkiewicz U."/>
            <person name="Pilsyk S."/>
            <person name="Malc E."/>
            <person name="Mieczkowski P."/>
            <person name="Kruszewska J.S."/>
            <person name="Biernat P."/>
            <person name="Pawlowska J."/>
        </authorList>
    </citation>
    <scope>NUCLEOTIDE SEQUENCE [LARGE SCALE GENOMIC DNA]</scope>
    <source>
        <strain evidence="1 2">CBS 142.35</strain>
    </source>
</reference>
<proteinExistence type="predicted"/>
<dbReference type="Proteomes" id="UP000646827">
    <property type="component" value="Unassembled WGS sequence"/>
</dbReference>
<comment type="caution">
    <text evidence="1">The sequence shown here is derived from an EMBL/GenBank/DDBJ whole genome shotgun (WGS) entry which is preliminary data.</text>
</comment>
<evidence type="ECO:0000313" key="2">
    <source>
        <dbReference type="Proteomes" id="UP000646827"/>
    </source>
</evidence>
<dbReference type="AlphaFoldDB" id="A0A8H7S5Y2"/>
<gene>
    <name evidence="1" type="ORF">INT45_001748</name>
</gene>
<evidence type="ECO:0000313" key="1">
    <source>
        <dbReference type="EMBL" id="KAG2223442.1"/>
    </source>
</evidence>
<keyword evidence="2" id="KW-1185">Reference proteome</keyword>
<organism evidence="1 2">
    <name type="scientific">Circinella minor</name>
    <dbReference type="NCBI Taxonomy" id="1195481"/>
    <lineage>
        <taxon>Eukaryota</taxon>
        <taxon>Fungi</taxon>
        <taxon>Fungi incertae sedis</taxon>
        <taxon>Mucoromycota</taxon>
        <taxon>Mucoromycotina</taxon>
        <taxon>Mucoromycetes</taxon>
        <taxon>Mucorales</taxon>
        <taxon>Lichtheimiaceae</taxon>
        <taxon>Circinella</taxon>
    </lineage>
</organism>
<accession>A0A8H7S5Y2</accession>
<protein>
    <submittedName>
        <fullName evidence="1">Uncharacterized protein</fullName>
    </submittedName>
</protein>